<dbReference type="SUPFAM" id="SSF55811">
    <property type="entry name" value="Nudix"/>
    <property type="match status" value="1"/>
</dbReference>
<protein>
    <recommendedName>
        <fullName evidence="3">Nudix hydrolase domain-containing protein</fullName>
    </recommendedName>
</protein>
<dbReference type="GO" id="GO:0006167">
    <property type="term" value="P:AMP biosynthetic process"/>
    <property type="evidence" value="ECO:0007669"/>
    <property type="project" value="TreeGrafter"/>
</dbReference>
<sequence>MSSTLGRGLEFKRSHQGQLAPPYPSAEQLVAGSTECGGVRTNEHAILQRGPYMGLWIRTRASASSAGLFALVDDALVEQAAVPAPVYVTLLERGLQPGLIEALLARGFAYHHFRSQALAKAHLPAAPPREACARHHFLPLTQEHTGHGGEFVYYKWPDGSHDAVPAYATSIEGIGVILLAPDEKSVLLVWEYGAWKPPSGAVDLKESKLRAAVREIHEEVGLVVDESFPPLYLGGWQQSQARDQLINDNFTFFAVKALPGEVVVDGVEIQEAKWFSIDEILRICEREDVRAKEAMGNTVQIDLGTSKTHNEIATTALSGVKAFAQGQWLPCDEVVASRRPTAFDLRIGCFSGKVADE</sequence>
<gene>
    <name evidence="4" type="ORF">AB1Y20_009496</name>
</gene>
<dbReference type="InterPro" id="IPR051325">
    <property type="entry name" value="Nudix_hydrolase_domain"/>
</dbReference>
<dbReference type="PROSITE" id="PS51462">
    <property type="entry name" value="NUDIX"/>
    <property type="match status" value="1"/>
</dbReference>
<keyword evidence="5" id="KW-1185">Reference proteome</keyword>
<evidence type="ECO:0000256" key="1">
    <source>
        <dbReference type="ARBA" id="ARBA00022801"/>
    </source>
</evidence>
<dbReference type="Proteomes" id="UP001515480">
    <property type="component" value="Unassembled WGS sequence"/>
</dbReference>
<organism evidence="4 5">
    <name type="scientific">Prymnesium parvum</name>
    <name type="common">Toxic golden alga</name>
    <dbReference type="NCBI Taxonomy" id="97485"/>
    <lineage>
        <taxon>Eukaryota</taxon>
        <taxon>Haptista</taxon>
        <taxon>Haptophyta</taxon>
        <taxon>Prymnesiophyceae</taxon>
        <taxon>Prymnesiales</taxon>
        <taxon>Prymnesiaceae</taxon>
        <taxon>Prymnesium</taxon>
    </lineage>
</organism>
<dbReference type="CDD" id="cd02883">
    <property type="entry name" value="NUDIX_Hydrolase"/>
    <property type="match status" value="1"/>
</dbReference>
<dbReference type="PANTHER" id="PTHR21340:SF0">
    <property type="entry name" value="BIS(5'-NUCLEOSYL)-TETRAPHOSPHATASE [ASYMMETRICAL]"/>
    <property type="match status" value="1"/>
</dbReference>
<evidence type="ECO:0000259" key="3">
    <source>
        <dbReference type="PROSITE" id="PS51462"/>
    </source>
</evidence>
<name>A0AB34K4M1_PRYPA</name>
<proteinExistence type="predicted"/>
<dbReference type="EMBL" id="JBGBPQ010000002">
    <property type="protein sequence ID" value="KAL1528132.1"/>
    <property type="molecule type" value="Genomic_DNA"/>
</dbReference>
<evidence type="ECO:0000313" key="4">
    <source>
        <dbReference type="EMBL" id="KAL1528132.1"/>
    </source>
</evidence>
<dbReference type="InterPro" id="IPR020084">
    <property type="entry name" value="NUDIX_hydrolase_CS"/>
</dbReference>
<dbReference type="AlphaFoldDB" id="A0AB34K4M1"/>
<evidence type="ECO:0000313" key="5">
    <source>
        <dbReference type="Proteomes" id="UP001515480"/>
    </source>
</evidence>
<dbReference type="InterPro" id="IPR000086">
    <property type="entry name" value="NUDIX_hydrolase_dom"/>
</dbReference>
<dbReference type="PANTHER" id="PTHR21340">
    <property type="entry name" value="DIADENOSINE 5,5-P1,P4-TETRAPHOSPHATE PYROPHOSPHOHYDROLASE MUTT"/>
    <property type="match status" value="1"/>
</dbReference>
<dbReference type="GO" id="GO:0004081">
    <property type="term" value="F:bis(5'-nucleosyl)-tetraphosphatase (asymmetrical) activity"/>
    <property type="evidence" value="ECO:0007669"/>
    <property type="project" value="TreeGrafter"/>
</dbReference>
<feature type="domain" description="Nudix hydrolase" evidence="3">
    <location>
        <begin position="169"/>
        <end position="297"/>
    </location>
</feature>
<dbReference type="InterPro" id="IPR015797">
    <property type="entry name" value="NUDIX_hydrolase-like_dom_sf"/>
</dbReference>
<reference evidence="4 5" key="1">
    <citation type="journal article" date="2024" name="Science">
        <title>Giant polyketide synthase enzymes in the biosynthesis of giant marine polyether toxins.</title>
        <authorList>
            <person name="Fallon T.R."/>
            <person name="Shende V.V."/>
            <person name="Wierzbicki I.H."/>
            <person name="Pendleton A.L."/>
            <person name="Watervoot N.F."/>
            <person name="Auber R.P."/>
            <person name="Gonzalez D.J."/>
            <person name="Wisecaver J.H."/>
            <person name="Moore B.S."/>
        </authorList>
    </citation>
    <scope>NUCLEOTIDE SEQUENCE [LARGE SCALE GENOMIC DNA]</scope>
    <source>
        <strain evidence="4 5">12B1</strain>
    </source>
</reference>
<feature type="region of interest" description="Disordered" evidence="2">
    <location>
        <begin position="1"/>
        <end position="23"/>
    </location>
</feature>
<dbReference type="Gene3D" id="3.90.79.10">
    <property type="entry name" value="Nucleoside Triphosphate Pyrophosphohydrolase"/>
    <property type="match status" value="1"/>
</dbReference>
<dbReference type="Pfam" id="PF00293">
    <property type="entry name" value="NUDIX"/>
    <property type="match status" value="1"/>
</dbReference>
<evidence type="ECO:0000256" key="2">
    <source>
        <dbReference type="SAM" id="MobiDB-lite"/>
    </source>
</evidence>
<keyword evidence="1" id="KW-0378">Hydrolase</keyword>
<accession>A0AB34K4M1</accession>
<comment type="caution">
    <text evidence="4">The sequence shown here is derived from an EMBL/GenBank/DDBJ whole genome shotgun (WGS) entry which is preliminary data.</text>
</comment>
<dbReference type="GO" id="GO:0006754">
    <property type="term" value="P:ATP biosynthetic process"/>
    <property type="evidence" value="ECO:0007669"/>
    <property type="project" value="TreeGrafter"/>
</dbReference>
<dbReference type="PROSITE" id="PS00893">
    <property type="entry name" value="NUDIX_BOX"/>
    <property type="match status" value="1"/>
</dbReference>